<dbReference type="InterPro" id="IPR027417">
    <property type="entry name" value="P-loop_NTPase"/>
</dbReference>
<gene>
    <name evidence="1" type="ORF">PABY_12580</name>
</gene>
<organism evidence="1 2">
    <name type="scientific">Pyrodictium abyssi</name>
    <dbReference type="NCBI Taxonomy" id="54256"/>
    <lineage>
        <taxon>Archaea</taxon>
        <taxon>Thermoproteota</taxon>
        <taxon>Thermoprotei</taxon>
        <taxon>Desulfurococcales</taxon>
        <taxon>Pyrodictiaceae</taxon>
        <taxon>Pyrodictium</taxon>
    </lineage>
</organism>
<accession>A0ABM8IXS2</accession>
<dbReference type="EMBL" id="AP028907">
    <property type="protein sequence ID" value="BES81691.1"/>
    <property type="molecule type" value="Genomic_DNA"/>
</dbReference>
<dbReference type="SUPFAM" id="SSF52540">
    <property type="entry name" value="P-loop containing nucleoside triphosphate hydrolases"/>
    <property type="match status" value="1"/>
</dbReference>
<dbReference type="Proteomes" id="UP001341135">
    <property type="component" value="Chromosome"/>
</dbReference>
<proteinExistence type="predicted"/>
<protein>
    <submittedName>
        <fullName evidence="1">Uncharacterized protein</fullName>
    </submittedName>
</protein>
<keyword evidence="2" id="KW-1185">Reference proteome</keyword>
<sequence length="437" mass="48252">MSVSSTLTAIRALPAICSEIERLKGPANPALPEWLRTGYQVLKNGGSIRGFYGMGKSLIALLTAIAEAASGGKPIVIAAYRLLRATGKRELRDLAPSFVEAVNVLRETGACKPEILVKWVAETAGLELQRDPREILNGMLKDVAGRSFTIEGKGSEKIISIVEEHLKDYSLVVLDEFERVIERPDLYGYKGVDDMVEDFFYLADAKPAKLSFTIPTTLWGYFDIQIVSRLQPSMQLLAKPEDMLAFLRNLLRLEGLEASWAEEIRSLGVQLRNPRAVVGLLLTAQSLGSMMYAITERLAILAYGALSYPRRISPKTRASLLAVYTAAWINQNAYAPLRRDYIERAKSVISGKEAVKARIKEIIGSKVLAELETMSTADMVERLRKVGLLRTAGDLYMLTEKAINNLRDIARGEAAKSVSASLRLDPQLLEVELNLAP</sequence>
<reference evidence="1 2" key="1">
    <citation type="submission" date="2023-09" db="EMBL/GenBank/DDBJ databases">
        <title>Pyrofollis japonicus gen. nov. sp. nov., a novel member of the family Pyrodictiaceae isolated from the Iheya North hydrothermal field.</title>
        <authorList>
            <person name="Miyazaki U."/>
            <person name="Sanari M."/>
            <person name="Tame A."/>
            <person name="Kitajima M."/>
            <person name="Okamoto A."/>
            <person name="Sawayama S."/>
            <person name="Miyazaki J."/>
            <person name="Takai K."/>
            <person name="Nakagawa S."/>
        </authorList>
    </citation>
    <scope>NUCLEOTIDE SEQUENCE [LARGE SCALE GENOMIC DNA]</scope>
    <source>
        <strain evidence="1 2">AV2</strain>
    </source>
</reference>
<name>A0ABM8IXS2_9CREN</name>
<evidence type="ECO:0000313" key="1">
    <source>
        <dbReference type="EMBL" id="BES81691.1"/>
    </source>
</evidence>
<evidence type="ECO:0000313" key="2">
    <source>
        <dbReference type="Proteomes" id="UP001341135"/>
    </source>
</evidence>